<protein>
    <recommendedName>
        <fullName evidence="1">C2H2-type domain-containing protein</fullName>
    </recommendedName>
</protein>
<dbReference type="PROSITE" id="PS00028">
    <property type="entry name" value="ZINC_FINGER_C2H2_1"/>
    <property type="match status" value="1"/>
</dbReference>
<dbReference type="AlphaFoldDB" id="A0A395NE29"/>
<accession>A0A395NE29</accession>
<dbReference type="InterPro" id="IPR013087">
    <property type="entry name" value="Znf_C2H2_type"/>
</dbReference>
<feature type="domain" description="C2H2-type" evidence="1">
    <location>
        <begin position="56"/>
        <end position="79"/>
    </location>
</feature>
<reference evidence="2 3" key="1">
    <citation type="journal article" date="2018" name="PLoS Pathog.">
        <title>Evolution of structural diversity of trichothecenes, a family of toxins produced by plant pathogenic and entomopathogenic fungi.</title>
        <authorList>
            <person name="Proctor R.H."/>
            <person name="McCormick S.P."/>
            <person name="Kim H.S."/>
            <person name="Cardoza R.E."/>
            <person name="Stanley A.M."/>
            <person name="Lindo L."/>
            <person name="Kelly A."/>
            <person name="Brown D.W."/>
            <person name="Lee T."/>
            <person name="Vaughan M.M."/>
            <person name="Alexander N.J."/>
            <person name="Busman M."/>
            <person name="Gutierrez S."/>
        </authorList>
    </citation>
    <scope>NUCLEOTIDE SEQUENCE [LARGE SCALE GENOMIC DNA]</scope>
    <source>
        <strain evidence="2 3">IBT 40837</strain>
    </source>
</reference>
<proteinExistence type="predicted"/>
<feature type="non-terminal residue" evidence="2">
    <location>
        <position position="503"/>
    </location>
</feature>
<evidence type="ECO:0000313" key="2">
    <source>
        <dbReference type="EMBL" id="RFU74033.1"/>
    </source>
</evidence>
<evidence type="ECO:0000259" key="1">
    <source>
        <dbReference type="PROSITE" id="PS00028"/>
    </source>
</evidence>
<name>A0A395NE29_TRIAR</name>
<gene>
    <name evidence="2" type="ORF">TARUN_8212</name>
</gene>
<keyword evidence="3" id="KW-1185">Reference proteome</keyword>
<dbReference type="Proteomes" id="UP000266272">
    <property type="component" value="Unassembled WGS sequence"/>
</dbReference>
<organism evidence="2 3">
    <name type="scientific">Trichoderma arundinaceum</name>
    <dbReference type="NCBI Taxonomy" id="490622"/>
    <lineage>
        <taxon>Eukaryota</taxon>
        <taxon>Fungi</taxon>
        <taxon>Dikarya</taxon>
        <taxon>Ascomycota</taxon>
        <taxon>Pezizomycotina</taxon>
        <taxon>Sordariomycetes</taxon>
        <taxon>Hypocreomycetidae</taxon>
        <taxon>Hypocreales</taxon>
        <taxon>Hypocreaceae</taxon>
        <taxon>Trichoderma</taxon>
    </lineage>
</organism>
<evidence type="ECO:0000313" key="3">
    <source>
        <dbReference type="Proteomes" id="UP000266272"/>
    </source>
</evidence>
<sequence>MHQQLSYQRRQEITTLVQQIPDILATAANLDRLYRPTEAIPAIPSLGEPYSVGLACREDGCAFVCTHRATILKHYRTKHSWKNPWVKGGDVRHQAQSHRPPWRTNVRCQRLFKGGSGSFWFEVLGSPSSQSSSSYDRRAPPPADTLMLAEDVLFLKQYDSQAAEFKARTAKAIAEGPSYEPNPWLERTGWVTHFQGLNYQKLQSAVSLEPGEGWEGPNLRTMLQEVWGSLDRIVQAARRTATFQVAGVSTLYELHRRDHLQKARVPFSGRLEPQTKARYLNVWKRIVGYLFRTQTWYEEDCAAYELSPLQAEAYMDLEESLEETLQAYEPPLAKATLEAIDRKSLRLFTSLLDHELPNSPYESVVLSALGAMGLRQSYEECRQVLNAGTPEEREIAPGLFDCVRSKVLRYLTITSATTKPSPIDWVFDVRAYGMAINGTTSLVADIQWNGEQVRFNKTSFTMTQLVDLVQSLTLELHRMMRQLLLVEGEEESEGMGKAKGKGK</sequence>
<comment type="caution">
    <text evidence="2">The sequence shown here is derived from an EMBL/GenBank/DDBJ whole genome shotgun (WGS) entry which is preliminary data.</text>
</comment>
<dbReference type="EMBL" id="PXOA01000580">
    <property type="protein sequence ID" value="RFU74033.1"/>
    <property type="molecule type" value="Genomic_DNA"/>
</dbReference>
<dbReference type="OrthoDB" id="5245264at2759"/>
<dbReference type="STRING" id="490622.A0A395NE29"/>